<organism evidence="9">
    <name type="scientific">freshwater metagenome</name>
    <dbReference type="NCBI Taxonomy" id="449393"/>
    <lineage>
        <taxon>unclassified sequences</taxon>
        <taxon>metagenomes</taxon>
        <taxon>ecological metagenomes</taxon>
    </lineage>
</organism>
<evidence type="ECO:0000256" key="7">
    <source>
        <dbReference type="ARBA" id="ARBA00023306"/>
    </source>
</evidence>
<dbReference type="EMBL" id="CAFAZZ010000004">
    <property type="protein sequence ID" value="CAB4839578.1"/>
    <property type="molecule type" value="Genomic_DNA"/>
</dbReference>
<keyword evidence="6" id="KW-0472">Membrane</keyword>
<dbReference type="PROSITE" id="PS51779">
    <property type="entry name" value="POTRA"/>
    <property type="match status" value="1"/>
</dbReference>
<evidence type="ECO:0000256" key="6">
    <source>
        <dbReference type="ARBA" id="ARBA00023136"/>
    </source>
</evidence>
<keyword evidence="2" id="KW-1003">Cell membrane</keyword>
<dbReference type="InterPro" id="IPR034746">
    <property type="entry name" value="POTRA"/>
</dbReference>
<evidence type="ECO:0000259" key="8">
    <source>
        <dbReference type="PROSITE" id="PS51779"/>
    </source>
</evidence>
<accession>A0A6J7B598</accession>
<evidence type="ECO:0000313" key="9">
    <source>
        <dbReference type="EMBL" id="CAB4839578.1"/>
    </source>
</evidence>
<dbReference type="Pfam" id="PF08478">
    <property type="entry name" value="POTRA_1"/>
    <property type="match status" value="1"/>
</dbReference>
<dbReference type="GO" id="GO:0051301">
    <property type="term" value="P:cell division"/>
    <property type="evidence" value="ECO:0007669"/>
    <property type="project" value="UniProtKB-KW"/>
</dbReference>
<dbReference type="GO" id="GO:0016020">
    <property type="term" value="C:membrane"/>
    <property type="evidence" value="ECO:0007669"/>
    <property type="project" value="UniProtKB-SubCell"/>
</dbReference>
<evidence type="ECO:0000256" key="5">
    <source>
        <dbReference type="ARBA" id="ARBA00022989"/>
    </source>
</evidence>
<evidence type="ECO:0000256" key="4">
    <source>
        <dbReference type="ARBA" id="ARBA00022692"/>
    </source>
</evidence>
<feature type="domain" description="POTRA" evidence="8">
    <location>
        <begin position="16"/>
        <end position="86"/>
    </location>
</feature>
<keyword evidence="5" id="KW-1133">Transmembrane helix</keyword>
<evidence type="ECO:0000256" key="2">
    <source>
        <dbReference type="ARBA" id="ARBA00022475"/>
    </source>
</evidence>
<keyword evidence="3" id="KW-0132">Cell division</keyword>
<proteinExistence type="predicted"/>
<dbReference type="AlphaFoldDB" id="A0A6J7B598"/>
<keyword evidence="7" id="KW-0131">Cell cycle</keyword>
<reference evidence="9" key="1">
    <citation type="submission" date="2020-05" db="EMBL/GenBank/DDBJ databases">
        <authorList>
            <person name="Chiriac C."/>
            <person name="Salcher M."/>
            <person name="Ghai R."/>
            <person name="Kavagutti S V."/>
        </authorList>
    </citation>
    <scope>NUCLEOTIDE SEQUENCE</scope>
</reference>
<dbReference type="InterPro" id="IPR013685">
    <property type="entry name" value="POTRA_FtsQ_type"/>
</dbReference>
<name>A0A6J7B598_9ZZZZ</name>
<protein>
    <submittedName>
        <fullName evidence="9">Unannotated protein</fullName>
    </submittedName>
</protein>
<sequence length="208" mass="22679">MIFSALVYLFAWSSIFSVSHISITGAPTSDSKETVMQILDIAPGEKMARVEPHVIATRIESIDWVKSVEISRHWLSGHVEIVLSPRVPTAYFKGETIDATGKSFALPGFSGGTLPIVIASKPKIGLAAAALFENLPPAFKSNVVTISAHDTSNYLLHMNIDGRDLRISWGKNEETTLKIEVIKGLLALPENKNIRRIDVSAPHAPIVK</sequence>
<comment type="subcellular location">
    <subcellularLocation>
        <location evidence="1">Membrane</location>
    </subcellularLocation>
</comment>
<keyword evidence="4" id="KW-0812">Transmembrane</keyword>
<gene>
    <name evidence="9" type="ORF">UFOPK3243_00093</name>
</gene>
<evidence type="ECO:0000256" key="3">
    <source>
        <dbReference type="ARBA" id="ARBA00022618"/>
    </source>
</evidence>
<dbReference type="Gene3D" id="3.10.20.310">
    <property type="entry name" value="membrane protein fhac"/>
    <property type="match status" value="1"/>
</dbReference>
<evidence type="ECO:0000256" key="1">
    <source>
        <dbReference type="ARBA" id="ARBA00004370"/>
    </source>
</evidence>